<reference evidence="1 2" key="1">
    <citation type="submission" date="2010-02" db="EMBL/GenBank/DDBJ databases">
        <authorList>
            <person name="Weinstock G."/>
            <person name="Sodergren E."/>
            <person name="Clifton S."/>
            <person name="Fulton L."/>
            <person name="Fulton B."/>
            <person name="Courtney L."/>
            <person name="Fronick C."/>
            <person name="Harrison M."/>
            <person name="Strong C."/>
            <person name="Farmer C."/>
            <person name="Delahaunty K."/>
            <person name="Markovic C."/>
            <person name="Hall O."/>
            <person name="Minx P."/>
            <person name="Tomlinson C."/>
            <person name="Mitreva M."/>
            <person name="Nelson J."/>
            <person name="Hou S."/>
            <person name="Wollam A."/>
            <person name="Pepin K.H."/>
            <person name="Johnson M."/>
            <person name="Bhonagiri V."/>
            <person name="Zhang X."/>
            <person name="Suruliraj S."/>
            <person name="Warren W."/>
            <person name="Chinwalla A."/>
            <person name="Mardis E.R."/>
            <person name="Wilson R.K."/>
        </authorList>
    </citation>
    <scope>NUCLEOTIDE SEQUENCE [LARGE SCALE GENOMIC DNA]</scope>
    <source>
        <strain evidence="1 2">ATCC 33693</strain>
    </source>
</reference>
<dbReference type="Proteomes" id="UP000003748">
    <property type="component" value="Unassembled WGS sequence"/>
</dbReference>
<sequence>MNNISIEEFIEYIYYKNKNENKRKRRIEYTEKELKDYFNVNDKNEIKNLKDFINKVQVEFYSDIFNRLVKVKLILKEE</sequence>
<evidence type="ECO:0000313" key="2">
    <source>
        <dbReference type="Proteomes" id="UP000003748"/>
    </source>
</evidence>
<protein>
    <submittedName>
        <fullName evidence="1">Uncharacterized protein</fullName>
    </submittedName>
</protein>
<name>D4CXH6_9FUSO</name>
<organism evidence="1 2">
    <name type="scientific">Fusobacterium periodonticum ATCC 33693</name>
    <dbReference type="NCBI Taxonomy" id="546275"/>
    <lineage>
        <taxon>Bacteria</taxon>
        <taxon>Fusobacteriati</taxon>
        <taxon>Fusobacteriota</taxon>
        <taxon>Fusobacteriia</taxon>
        <taxon>Fusobacteriales</taxon>
        <taxon>Fusobacteriaceae</taxon>
        <taxon>Fusobacterium</taxon>
    </lineage>
</organism>
<dbReference type="RefSeq" id="WP_005974917.1">
    <property type="nucleotide sequence ID" value="NZ_GG665898.1"/>
</dbReference>
<comment type="caution">
    <text evidence="1">The sequence shown here is derived from an EMBL/GenBank/DDBJ whole genome shotgun (WGS) entry which is preliminary data.</text>
</comment>
<dbReference type="GeneID" id="78420310"/>
<dbReference type="STRING" id="546275.FUSPEROL_02137"/>
<dbReference type="EMBL" id="ACJY01000099">
    <property type="protein sequence ID" value="EFE86096.1"/>
    <property type="molecule type" value="Genomic_DNA"/>
</dbReference>
<dbReference type="AlphaFoldDB" id="D4CXH6"/>
<gene>
    <name evidence="1" type="ORF">FUSPEROL_02137</name>
</gene>
<evidence type="ECO:0000313" key="1">
    <source>
        <dbReference type="EMBL" id="EFE86096.1"/>
    </source>
</evidence>
<accession>D4CXH6</accession>
<dbReference type="HOGENOM" id="CLU_2616925_0_0_0"/>
<proteinExistence type="predicted"/>